<organism evidence="5 6">
    <name type="scientific">Iris pallida</name>
    <name type="common">Sweet iris</name>
    <dbReference type="NCBI Taxonomy" id="29817"/>
    <lineage>
        <taxon>Eukaryota</taxon>
        <taxon>Viridiplantae</taxon>
        <taxon>Streptophyta</taxon>
        <taxon>Embryophyta</taxon>
        <taxon>Tracheophyta</taxon>
        <taxon>Spermatophyta</taxon>
        <taxon>Magnoliopsida</taxon>
        <taxon>Liliopsida</taxon>
        <taxon>Asparagales</taxon>
        <taxon>Iridaceae</taxon>
        <taxon>Iridoideae</taxon>
        <taxon>Irideae</taxon>
        <taxon>Iris</taxon>
    </lineage>
</organism>
<dbReference type="InterPro" id="IPR023780">
    <property type="entry name" value="Chromo_domain"/>
</dbReference>
<comment type="subcellular location">
    <subcellularLocation>
        <location evidence="1">Nucleus</location>
    </subcellularLocation>
</comment>
<reference evidence="5" key="1">
    <citation type="journal article" date="2023" name="GigaByte">
        <title>Genome assembly of the bearded iris, Iris pallida Lam.</title>
        <authorList>
            <person name="Bruccoleri R.E."/>
            <person name="Oakeley E.J."/>
            <person name="Faust A.M.E."/>
            <person name="Altorfer M."/>
            <person name="Dessus-Babus S."/>
            <person name="Burckhardt D."/>
            <person name="Oertli M."/>
            <person name="Naumann U."/>
            <person name="Petersen F."/>
            <person name="Wong J."/>
        </authorList>
    </citation>
    <scope>NUCLEOTIDE SEQUENCE</scope>
    <source>
        <strain evidence="5">GSM-AAB239-AS_SAM_17_03QT</strain>
    </source>
</reference>
<dbReference type="AlphaFoldDB" id="A0AAX6H1H6"/>
<comment type="caution">
    <text evidence="5">The sequence shown here is derived from an EMBL/GenBank/DDBJ whole genome shotgun (WGS) entry which is preliminary data.</text>
</comment>
<dbReference type="SUPFAM" id="SSF54160">
    <property type="entry name" value="Chromo domain-like"/>
    <property type="match status" value="1"/>
</dbReference>
<feature type="compositionally biased region" description="Low complexity" evidence="3">
    <location>
        <begin position="96"/>
        <end position="110"/>
    </location>
</feature>
<sequence>MKKKKMSSGEEEEEEEEAEEEQQQQLEEGLYEIEELRKKRVRKGQIQYLIKWRGWPESSNTWEPYDSLHSTCADVIEAFEQQQSTKSSRKRKRRTTGGSPTTNTTSTSAAAKKKKPSETTDTAPPPPPPVDNGDIGVSVGGEEKEKGGNNSNNDNAGDGTQTNTAENTNPPPVEANGSPGASTKDKDAAGSISVQLNSGGGGDVSLDEEEDPSKTEGAQAPVLLGAKKRKSGCVKRFTQEPAANQEEAGSTEEDNGKCDPPHIITKILMPVDYCATVTDDVQRVSITFRALRSDGREVIVDNKDLKANNPELLFSYYEQHLRYSSRT</sequence>
<gene>
    <name evidence="5" type="ORF">M6B38_333860</name>
</gene>
<dbReference type="PRINTS" id="PR00504">
    <property type="entry name" value="CHROMODOMAIN"/>
</dbReference>
<dbReference type="PROSITE" id="PS00598">
    <property type="entry name" value="CHROMO_1"/>
    <property type="match status" value="1"/>
</dbReference>
<dbReference type="EMBL" id="JANAVB010014200">
    <property type="protein sequence ID" value="KAJ6834663.1"/>
    <property type="molecule type" value="Genomic_DNA"/>
</dbReference>
<dbReference type="Pfam" id="PF00385">
    <property type="entry name" value="Chromo"/>
    <property type="match status" value="1"/>
</dbReference>
<feature type="region of interest" description="Disordered" evidence="3">
    <location>
        <begin position="1"/>
        <end position="26"/>
    </location>
</feature>
<dbReference type="InterPro" id="IPR017984">
    <property type="entry name" value="Chromo_dom_subgr"/>
</dbReference>
<dbReference type="GO" id="GO:0005634">
    <property type="term" value="C:nucleus"/>
    <property type="evidence" value="ECO:0007669"/>
    <property type="project" value="UniProtKB-SubCell"/>
</dbReference>
<evidence type="ECO:0000256" key="2">
    <source>
        <dbReference type="ARBA" id="ARBA00023242"/>
    </source>
</evidence>
<dbReference type="InterPro" id="IPR016197">
    <property type="entry name" value="Chromo-like_dom_sf"/>
</dbReference>
<dbReference type="InterPro" id="IPR000953">
    <property type="entry name" value="Chromo/chromo_shadow_dom"/>
</dbReference>
<feature type="region of interest" description="Disordered" evidence="3">
    <location>
        <begin position="79"/>
        <end position="257"/>
    </location>
</feature>
<dbReference type="PANTHER" id="PTHR47240">
    <property type="entry name" value="CHROMO DOMAIN-CONTAINING PROTEIN LHP1"/>
    <property type="match status" value="1"/>
</dbReference>
<name>A0AAX6H1H6_IRIPA</name>
<evidence type="ECO:0000313" key="5">
    <source>
        <dbReference type="EMBL" id="KAJ6834663.1"/>
    </source>
</evidence>
<feature type="domain" description="Chromo" evidence="4">
    <location>
        <begin position="31"/>
        <end position="91"/>
    </location>
</feature>
<evidence type="ECO:0000259" key="4">
    <source>
        <dbReference type="PROSITE" id="PS50013"/>
    </source>
</evidence>
<accession>A0AAX6H1H6</accession>
<dbReference type="Proteomes" id="UP001140949">
    <property type="component" value="Unassembled WGS sequence"/>
</dbReference>
<dbReference type="Gene3D" id="2.40.50.40">
    <property type="match status" value="1"/>
</dbReference>
<dbReference type="PANTHER" id="PTHR47240:SF2">
    <property type="entry name" value="CHROMO DOMAIN-CONTAINING PROTEIN LHP1"/>
    <property type="match status" value="1"/>
</dbReference>
<evidence type="ECO:0000256" key="1">
    <source>
        <dbReference type="ARBA" id="ARBA00004123"/>
    </source>
</evidence>
<dbReference type="InterPro" id="IPR023779">
    <property type="entry name" value="Chromodomain_CS"/>
</dbReference>
<dbReference type="SMART" id="SM00298">
    <property type="entry name" value="CHROMO"/>
    <property type="match status" value="1"/>
</dbReference>
<evidence type="ECO:0000313" key="6">
    <source>
        <dbReference type="Proteomes" id="UP001140949"/>
    </source>
</evidence>
<feature type="compositionally biased region" description="Acidic residues" evidence="3">
    <location>
        <begin position="9"/>
        <end position="22"/>
    </location>
</feature>
<dbReference type="PROSITE" id="PS50013">
    <property type="entry name" value="CHROMO_2"/>
    <property type="match status" value="1"/>
</dbReference>
<keyword evidence="2" id="KW-0539">Nucleus</keyword>
<feature type="compositionally biased region" description="Low complexity" evidence="3">
    <location>
        <begin position="148"/>
        <end position="159"/>
    </location>
</feature>
<evidence type="ECO:0000256" key="3">
    <source>
        <dbReference type="SAM" id="MobiDB-lite"/>
    </source>
</evidence>
<dbReference type="CDD" id="cd00024">
    <property type="entry name" value="CD_CSD"/>
    <property type="match status" value="1"/>
</dbReference>
<dbReference type="InterPro" id="IPR044251">
    <property type="entry name" value="LHP1-like"/>
</dbReference>
<proteinExistence type="predicted"/>
<protein>
    <submittedName>
        <fullName evidence="5">Chromo domain-containing protein LHP1</fullName>
    </submittedName>
</protein>
<reference evidence="5" key="2">
    <citation type="submission" date="2023-04" db="EMBL/GenBank/DDBJ databases">
        <authorList>
            <person name="Bruccoleri R.E."/>
            <person name="Oakeley E.J."/>
            <person name="Faust A.-M."/>
            <person name="Dessus-Babus S."/>
            <person name="Altorfer M."/>
            <person name="Burckhardt D."/>
            <person name="Oertli M."/>
            <person name="Naumann U."/>
            <person name="Petersen F."/>
            <person name="Wong J."/>
        </authorList>
    </citation>
    <scope>NUCLEOTIDE SEQUENCE</scope>
    <source>
        <strain evidence="5">GSM-AAB239-AS_SAM_17_03QT</strain>
        <tissue evidence="5">Leaf</tissue>
    </source>
</reference>
<dbReference type="GO" id="GO:0031507">
    <property type="term" value="P:heterochromatin formation"/>
    <property type="evidence" value="ECO:0007669"/>
    <property type="project" value="InterPro"/>
</dbReference>
<keyword evidence="6" id="KW-1185">Reference proteome</keyword>